<dbReference type="InterPro" id="IPR037120">
    <property type="entry name" value="Haem_peroxidase_sf_animal"/>
</dbReference>
<evidence type="ECO:0000313" key="6">
    <source>
        <dbReference type="Proteomes" id="UP000644507"/>
    </source>
</evidence>
<keyword evidence="6" id="KW-1185">Reference proteome</keyword>
<dbReference type="PRINTS" id="PR00457">
    <property type="entry name" value="ANPEROXIDASE"/>
</dbReference>
<dbReference type="GO" id="GO:0004601">
    <property type="term" value="F:peroxidase activity"/>
    <property type="evidence" value="ECO:0007669"/>
    <property type="project" value="InterPro"/>
</dbReference>
<dbReference type="InterPro" id="IPR010255">
    <property type="entry name" value="Haem_peroxidase_sf"/>
</dbReference>
<evidence type="ECO:0008006" key="7">
    <source>
        <dbReference type="Google" id="ProtNLM"/>
    </source>
</evidence>
<sequence>MKRSPQPTEESREEVRREREEVDLDLPAEIAPIDGYGNNVENPFQGAAEQPFIRLVDPAYADGESDPSGADRPNARAISNAICSQSESMPNALGATDYLWQWGQFLDHDIVETPTIDPAEPFNITIPADDIWFTPGSEMPMNRSFYEEHSSPREQINALTSYIDGSMIYGSTEARAYALRALDGSGRLRVTDSDFGDLLPYNFTGLDNAPVASPNYFLAGDVRANEQVGLTAMHTLFVREHNQWAERYLEENPDGTGEEAYQFARLIVTAELQAITYREFLPILLGERALPPYEGYDPEVDASIANEFGSAAYRMGHTMLSSQLLRIDAEGEEAAEGHLSLANAFFNPIHIEENGIDSILRGLAAQTCQELDEKLVDEVRNLLFGPPGSGGFDLATLNIQRGRDHGLPTTTPCAERPDCAPPVVCGTSIPSWKRPCAKFMSHRIRSISGLAASASPRCPAQWWGLFSTASWSTNSPACGMETASTTSITCPRNW</sequence>
<dbReference type="PANTHER" id="PTHR11475">
    <property type="entry name" value="OXIDASE/PEROXIDASE"/>
    <property type="match status" value="1"/>
</dbReference>
<dbReference type="SUPFAM" id="SSF48113">
    <property type="entry name" value="Heme-dependent peroxidases"/>
    <property type="match status" value="1"/>
</dbReference>
<dbReference type="Proteomes" id="UP000644507">
    <property type="component" value="Unassembled WGS sequence"/>
</dbReference>
<evidence type="ECO:0000256" key="3">
    <source>
        <dbReference type="ARBA" id="ARBA00023180"/>
    </source>
</evidence>
<reference evidence="5" key="2">
    <citation type="submission" date="2020-09" db="EMBL/GenBank/DDBJ databases">
        <authorList>
            <person name="Sun Q."/>
            <person name="Kim S."/>
        </authorList>
    </citation>
    <scope>NUCLEOTIDE SEQUENCE</scope>
    <source>
        <strain evidence="5">KCTC 12988</strain>
    </source>
</reference>
<feature type="region of interest" description="Disordered" evidence="4">
    <location>
        <begin position="1"/>
        <end position="44"/>
    </location>
</feature>
<comment type="subcellular location">
    <subcellularLocation>
        <location evidence="1">Secreted</location>
    </subcellularLocation>
</comment>
<organism evidence="5 6">
    <name type="scientific">Roseibacillus persicicus</name>
    <dbReference type="NCBI Taxonomy" id="454148"/>
    <lineage>
        <taxon>Bacteria</taxon>
        <taxon>Pseudomonadati</taxon>
        <taxon>Verrucomicrobiota</taxon>
        <taxon>Verrucomicrobiia</taxon>
        <taxon>Verrucomicrobiales</taxon>
        <taxon>Verrucomicrobiaceae</taxon>
        <taxon>Roseibacillus</taxon>
    </lineage>
</organism>
<dbReference type="GO" id="GO:0006979">
    <property type="term" value="P:response to oxidative stress"/>
    <property type="evidence" value="ECO:0007669"/>
    <property type="project" value="InterPro"/>
</dbReference>
<evidence type="ECO:0000256" key="4">
    <source>
        <dbReference type="SAM" id="MobiDB-lite"/>
    </source>
</evidence>
<evidence type="ECO:0000256" key="2">
    <source>
        <dbReference type="ARBA" id="ARBA00022525"/>
    </source>
</evidence>
<dbReference type="PANTHER" id="PTHR11475:SF4">
    <property type="entry name" value="CHORION PEROXIDASE"/>
    <property type="match status" value="1"/>
</dbReference>
<dbReference type="InterPro" id="IPR019791">
    <property type="entry name" value="Haem_peroxidase_animal"/>
</dbReference>
<dbReference type="GO" id="GO:0020037">
    <property type="term" value="F:heme binding"/>
    <property type="evidence" value="ECO:0007669"/>
    <property type="project" value="InterPro"/>
</dbReference>
<dbReference type="Gene3D" id="1.10.640.10">
    <property type="entry name" value="Haem peroxidase domain superfamily, animal type"/>
    <property type="match status" value="1"/>
</dbReference>
<keyword evidence="2" id="KW-0964">Secreted</keyword>
<proteinExistence type="predicted"/>
<dbReference type="AlphaFoldDB" id="A0A918U101"/>
<accession>A0A918U101</accession>
<name>A0A918U101_9BACT</name>
<evidence type="ECO:0000256" key="1">
    <source>
        <dbReference type="ARBA" id="ARBA00004613"/>
    </source>
</evidence>
<comment type="caution">
    <text evidence="5">The sequence shown here is derived from an EMBL/GenBank/DDBJ whole genome shotgun (WGS) entry which is preliminary data.</text>
</comment>
<evidence type="ECO:0000313" key="5">
    <source>
        <dbReference type="EMBL" id="GHC65421.1"/>
    </source>
</evidence>
<dbReference type="GO" id="GO:0005576">
    <property type="term" value="C:extracellular region"/>
    <property type="evidence" value="ECO:0007669"/>
    <property type="project" value="UniProtKB-SubCell"/>
</dbReference>
<keyword evidence="3" id="KW-0325">Glycoprotein</keyword>
<feature type="compositionally biased region" description="Basic and acidic residues" evidence="4">
    <location>
        <begin position="9"/>
        <end position="20"/>
    </location>
</feature>
<dbReference type="Pfam" id="PF03098">
    <property type="entry name" value="An_peroxidase"/>
    <property type="match status" value="1"/>
</dbReference>
<protein>
    <recommendedName>
        <fullName evidence="7">Peroxidase</fullName>
    </recommendedName>
</protein>
<dbReference type="EMBL" id="BMXI01000019">
    <property type="protein sequence ID" value="GHC65421.1"/>
    <property type="molecule type" value="Genomic_DNA"/>
</dbReference>
<reference evidence="5" key="1">
    <citation type="journal article" date="2014" name="Int. J. Syst. Evol. Microbiol.">
        <title>Complete genome sequence of Corynebacterium casei LMG S-19264T (=DSM 44701T), isolated from a smear-ripened cheese.</title>
        <authorList>
            <consortium name="US DOE Joint Genome Institute (JGI-PGF)"/>
            <person name="Walter F."/>
            <person name="Albersmeier A."/>
            <person name="Kalinowski J."/>
            <person name="Ruckert C."/>
        </authorList>
    </citation>
    <scope>NUCLEOTIDE SEQUENCE</scope>
    <source>
        <strain evidence="5">KCTC 12988</strain>
    </source>
</reference>
<gene>
    <name evidence="5" type="ORF">GCM10007100_36490</name>
</gene>
<dbReference type="CDD" id="cd09822">
    <property type="entry name" value="peroxinectin_like_bacterial"/>
    <property type="match status" value="1"/>
</dbReference>
<dbReference type="PROSITE" id="PS50292">
    <property type="entry name" value="PEROXIDASE_3"/>
    <property type="match status" value="1"/>
</dbReference>